<evidence type="ECO:0000256" key="1">
    <source>
        <dbReference type="ARBA" id="ARBA00022679"/>
    </source>
</evidence>
<dbReference type="CDD" id="cd04301">
    <property type="entry name" value="NAT_SF"/>
    <property type="match status" value="1"/>
</dbReference>
<dbReference type="PROSITE" id="PS51186">
    <property type="entry name" value="GNAT"/>
    <property type="match status" value="1"/>
</dbReference>
<evidence type="ECO:0000256" key="2">
    <source>
        <dbReference type="ARBA" id="ARBA00023315"/>
    </source>
</evidence>
<dbReference type="InterPro" id="IPR016181">
    <property type="entry name" value="Acyl_CoA_acyltransferase"/>
</dbReference>
<gene>
    <name evidence="4" type="ORF">NT2_05_01450</name>
</gene>
<name>U2YKW4_9SPHN</name>
<dbReference type="EMBL" id="BASZ01000005">
    <property type="protein sequence ID" value="GAD49225.1"/>
    <property type="molecule type" value="Genomic_DNA"/>
</dbReference>
<dbReference type="Pfam" id="PF00583">
    <property type="entry name" value="Acetyltransf_1"/>
    <property type="match status" value="1"/>
</dbReference>
<dbReference type="OrthoDB" id="143110at2"/>
<dbReference type="Proteomes" id="UP000016568">
    <property type="component" value="Unassembled WGS sequence"/>
</dbReference>
<dbReference type="GO" id="GO:0016747">
    <property type="term" value="F:acyltransferase activity, transferring groups other than amino-acyl groups"/>
    <property type="evidence" value="ECO:0007669"/>
    <property type="project" value="InterPro"/>
</dbReference>
<protein>
    <submittedName>
        <fullName evidence="4">Putative acetyltransferase</fullName>
    </submittedName>
</protein>
<organism evidence="4 5">
    <name type="scientific">Caenibius tardaugens NBRC 16725</name>
    <dbReference type="NCBI Taxonomy" id="1219035"/>
    <lineage>
        <taxon>Bacteria</taxon>
        <taxon>Pseudomonadati</taxon>
        <taxon>Pseudomonadota</taxon>
        <taxon>Alphaproteobacteria</taxon>
        <taxon>Sphingomonadales</taxon>
        <taxon>Erythrobacteraceae</taxon>
        <taxon>Caenibius</taxon>
    </lineage>
</organism>
<dbReference type="KEGG" id="ntd:EGO55_11945"/>
<sequence>MILRAMHADDVPEMARFARHSFVEKFGHIYHPDDLNGFLDRVYSPAAIAGELADPKLRFHLATDEAGTLAGYCKIALASSFAEHARGSKAMELKQLYADPARTGQGIGARLMDWAMVQFHDRGADEVHISVWSENDGAQRFYERYGFTKLADVDFWVGKHRDHEFLYARML</sequence>
<keyword evidence="2" id="KW-0012">Acyltransferase</keyword>
<dbReference type="SUPFAM" id="SSF55729">
    <property type="entry name" value="Acyl-CoA N-acyltransferases (Nat)"/>
    <property type="match status" value="1"/>
</dbReference>
<dbReference type="Gene3D" id="3.40.630.30">
    <property type="match status" value="1"/>
</dbReference>
<dbReference type="InterPro" id="IPR050832">
    <property type="entry name" value="Bact_Acetyltransf"/>
</dbReference>
<dbReference type="AlphaFoldDB" id="U2YKW4"/>
<evidence type="ECO:0000313" key="5">
    <source>
        <dbReference type="Proteomes" id="UP000016568"/>
    </source>
</evidence>
<accession>U2YKW4</accession>
<evidence type="ECO:0000259" key="3">
    <source>
        <dbReference type="PROSITE" id="PS51186"/>
    </source>
</evidence>
<dbReference type="eggNOG" id="COG0456">
    <property type="taxonomic scope" value="Bacteria"/>
</dbReference>
<proteinExistence type="predicted"/>
<comment type="caution">
    <text evidence="4">The sequence shown here is derived from an EMBL/GenBank/DDBJ whole genome shotgun (WGS) entry which is preliminary data.</text>
</comment>
<reference evidence="4 5" key="1">
    <citation type="submission" date="2013-09" db="EMBL/GenBank/DDBJ databases">
        <title>Whole genome shotgun sequence of Novosphingobium tardaugens NBRC 16725.</title>
        <authorList>
            <person name="Isaki S."/>
            <person name="Hosoyama A."/>
            <person name="Tsuchikane K."/>
            <person name="Katsumata H."/>
            <person name="Ando Y."/>
            <person name="Yamazaki S."/>
            <person name="Fujita N."/>
        </authorList>
    </citation>
    <scope>NUCLEOTIDE SEQUENCE [LARGE SCALE GENOMIC DNA]</scope>
    <source>
        <strain evidence="4 5">NBRC 16725</strain>
    </source>
</reference>
<dbReference type="InterPro" id="IPR000182">
    <property type="entry name" value="GNAT_dom"/>
</dbReference>
<dbReference type="PANTHER" id="PTHR43877">
    <property type="entry name" value="AMINOALKYLPHOSPHONATE N-ACETYLTRANSFERASE-RELATED-RELATED"/>
    <property type="match status" value="1"/>
</dbReference>
<evidence type="ECO:0000313" key="4">
    <source>
        <dbReference type="EMBL" id="GAD49225.1"/>
    </source>
</evidence>
<keyword evidence="5" id="KW-1185">Reference proteome</keyword>
<feature type="domain" description="N-acetyltransferase" evidence="3">
    <location>
        <begin position="1"/>
        <end position="171"/>
    </location>
</feature>
<dbReference type="RefSeq" id="WP_021690131.1">
    <property type="nucleotide sequence ID" value="NZ_BASZ01000005.1"/>
</dbReference>
<keyword evidence="1 4" id="KW-0808">Transferase</keyword>